<evidence type="ECO:0000313" key="2">
    <source>
        <dbReference type="EMBL" id="JAH72698.1"/>
    </source>
</evidence>
<dbReference type="AlphaFoldDB" id="A0A0E9V614"/>
<dbReference type="EMBL" id="GBXM01035879">
    <property type="protein sequence ID" value="JAH72698.1"/>
    <property type="molecule type" value="Transcribed_RNA"/>
</dbReference>
<name>A0A0E9V614_ANGAN</name>
<accession>A0A0E9V614</accession>
<keyword evidence="1" id="KW-1133">Transmembrane helix</keyword>
<reference evidence="2" key="2">
    <citation type="journal article" date="2015" name="Fish Shellfish Immunol.">
        <title>Early steps in the European eel (Anguilla anguilla)-Vibrio vulnificus interaction in the gills: Role of the RtxA13 toxin.</title>
        <authorList>
            <person name="Callol A."/>
            <person name="Pajuelo D."/>
            <person name="Ebbesson L."/>
            <person name="Teles M."/>
            <person name="MacKenzie S."/>
            <person name="Amaro C."/>
        </authorList>
    </citation>
    <scope>NUCLEOTIDE SEQUENCE</scope>
</reference>
<keyword evidence="1" id="KW-0472">Membrane</keyword>
<evidence type="ECO:0000256" key="1">
    <source>
        <dbReference type="SAM" id="Phobius"/>
    </source>
</evidence>
<protein>
    <submittedName>
        <fullName evidence="2">Uncharacterized protein</fullName>
    </submittedName>
</protein>
<sequence>MQRNSFIFSRNWSLHACIAFLNLDFGNLASIHVLFSE</sequence>
<organism evidence="2">
    <name type="scientific">Anguilla anguilla</name>
    <name type="common">European freshwater eel</name>
    <name type="synonym">Muraena anguilla</name>
    <dbReference type="NCBI Taxonomy" id="7936"/>
    <lineage>
        <taxon>Eukaryota</taxon>
        <taxon>Metazoa</taxon>
        <taxon>Chordata</taxon>
        <taxon>Craniata</taxon>
        <taxon>Vertebrata</taxon>
        <taxon>Euteleostomi</taxon>
        <taxon>Actinopterygii</taxon>
        <taxon>Neopterygii</taxon>
        <taxon>Teleostei</taxon>
        <taxon>Anguilliformes</taxon>
        <taxon>Anguillidae</taxon>
        <taxon>Anguilla</taxon>
    </lineage>
</organism>
<feature type="transmembrane region" description="Helical" evidence="1">
    <location>
        <begin position="12"/>
        <end position="35"/>
    </location>
</feature>
<keyword evidence="1" id="KW-0812">Transmembrane</keyword>
<proteinExistence type="predicted"/>
<reference evidence="2" key="1">
    <citation type="submission" date="2014-11" db="EMBL/GenBank/DDBJ databases">
        <authorList>
            <person name="Amaro Gonzalez C."/>
        </authorList>
    </citation>
    <scope>NUCLEOTIDE SEQUENCE</scope>
</reference>